<feature type="compositionally biased region" description="Acidic residues" evidence="1">
    <location>
        <begin position="134"/>
        <end position="144"/>
    </location>
</feature>
<evidence type="ECO:0000313" key="2">
    <source>
        <dbReference type="EMBL" id="KAF0732210.1"/>
    </source>
</evidence>
<proteinExistence type="predicted"/>
<evidence type="ECO:0000256" key="1">
    <source>
        <dbReference type="SAM" id="MobiDB-lite"/>
    </source>
</evidence>
<name>A0A6G0WXC1_9STRA</name>
<dbReference type="AlphaFoldDB" id="A0A6G0WXC1"/>
<keyword evidence="3" id="KW-1185">Reference proteome</keyword>
<dbReference type="VEuPathDB" id="FungiDB:AeMF1_010692"/>
<evidence type="ECO:0000313" key="3">
    <source>
        <dbReference type="Proteomes" id="UP000481153"/>
    </source>
</evidence>
<feature type="compositionally biased region" description="Basic residues" evidence="1">
    <location>
        <begin position="121"/>
        <end position="130"/>
    </location>
</feature>
<protein>
    <submittedName>
        <fullName evidence="2">Uncharacterized protein</fullName>
    </submittedName>
</protein>
<gene>
    <name evidence="2" type="ORF">Ae201684_010655</name>
</gene>
<dbReference type="Proteomes" id="UP000481153">
    <property type="component" value="Unassembled WGS sequence"/>
</dbReference>
<dbReference type="EMBL" id="VJMJ01000136">
    <property type="protein sequence ID" value="KAF0732210.1"/>
    <property type="molecule type" value="Genomic_DNA"/>
</dbReference>
<comment type="caution">
    <text evidence="2">The sequence shown here is derived from an EMBL/GenBank/DDBJ whole genome shotgun (WGS) entry which is preliminary data.</text>
</comment>
<feature type="region of interest" description="Disordered" evidence="1">
    <location>
        <begin position="119"/>
        <end position="144"/>
    </location>
</feature>
<sequence>MCTSPVALQVRSRKRGRVEHHVHFTTATTYLFAAAYGGSALPSESGPPIGLARRHFDTTSIKLDETRDMDDPYGIVYRFDHLERIALLKAAAYDVKDISEFCFDAIDVRKSRHDTIEQLKMKRQRTRRPRVYTSDDEDTSEDEA</sequence>
<accession>A0A6G0WXC1</accession>
<reference evidence="2 3" key="1">
    <citation type="submission" date="2019-07" db="EMBL/GenBank/DDBJ databases">
        <title>Genomics analysis of Aphanomyces spp. identifies a new class of oomycete effector associated with host adaptation.</title>
        <authorList>
            <person name="Gaulin E."/>
        </authorList>
    </citation>
    <scope>NUCLEOTIDE SEQUENCE [LARGE SCALE GENOMIC DNA]</scope>
    <source>
        <strain evidence="2 3">ATCC 201684</strain>
    </source>
</reference>
<organism evidence="2 3">
    <name type="scientific">Aphanomyces euteiches</name>
    <dbReference type="NCBI Taxonomy" id="100861"/>
    <lineage>
        <taxon>Eukaryota</taxon>
        <taxon>Sar</taxon>
        <taxon>Stramenopiles</taxon>
        <taxon>Oomycota</taxon>
        <taxon>Saprolegniomycetes</taxon>
        <taxon>Saprolegniales</taxon>
        <taxon>Verrucalvaceae</taxon>
        <taxon>Aphanomyces</taxon>
    </lineage>
</organism>